<dbReference type="Pfam" id="PF06628">
    <property type="entry name" value="Catalase-rel"/>
    <property type="match status" value="1"/>
</dbReference>
<dbReference type="Gene3D" id="1.20.1370.20">
    <property type="match status" value="1"/>
</dbReference>
<evidence type="ECO:0000256" key="11">
    <source>
        <dbReference type="PIRSR" id="PIRSR038927-1"/>
    </source>
</evidence>
<evidence type="ECO:0000313" key="18">
    <source>
        <dbReference type="Proteomes" id="UP000653797"/>
    </source>
</evidence>
<evidence type="ECO:0000256" key="13">
    <source>
        <dbReference type="PIRSR" id="PIRSR038927-3"/>
    </source>
</evidence>
<dbReference type="InterPro" id="IPR010582">
    <property type="entry name" value="Catalase_immune_responsive"/>
</dbReference>
<dbReference type="CDD" id="cd03132">
    <property type="entry name" value="GATase1_catalase"/>
    <property type="match status" value="1"/>
</dbReference>
<dbReference type="PROSITE" id="PS51402">
    <property type="entry name" value="CATALASE_3"/>
    <property type="match status" value="1"/>
</dbReference>
<feature type="binding site" evidence="13">
    <location>
        <position position="85"/>
    </location>
    <ligand>
        <name>heme</name>
        <dbReference type="ChEBI" id="CHEBI:30413"/>
    </ligand>
</feature>
<dbReference type="InterPro" id="IPR011614">
    <property type="entry name" value="Catalase_core"/>
</dbReference>
<dbReference type="InterPro" id="IPR043156">
    <property type="entry name" value="Catalase_clade2_helical"/>
</dbReference>
<dbReference type="GO" id="GO:0004096">
    <property type="term" value="F:catalase activity"/>
    <property type="evidence" value="ECO:0007669"/>
    <property type="project" value="UniProtKB-UniRule"/>
</dbReference>
<dbReference type="PROSITE" id="PS00438">
    <property type="entry name" value="CATALASE_2"/>
    <property type="match status" value="1"/>
</dbReference>
<feature type="compositionally biased region" description="Polar residues" evidence="15">
    <location>
        <begin position="550"/>
        <end position="573"/>
    </location>
</feature>
<comment type="cofactor">
    <cofactor evidence="1 10 12">
        <name>heme</name>
        <dbReference type="ChEBI" id="CHEBI:30413"/>
    </cofactor>
</comment>
<feature type="region of interest" description="Disordered" evidence="15">
    <location>
        <begin position="420"/>
        <end position="445"/>
    </location>
</feature>
<dbReference type="EC" id="1.11.1.6" evidence="3 10"/>
<feature type="region of interest" description="Disordered" evidence="15">
    <location>
        <begin position="1"/>
        <end position="42"/>
    </location>
</feature>
<dbReference type="InterPro" id="IPR024712">
    <property type="entry name" value="Catalase_clade2"/>
</dbReference>
<keyword evidence="18" id="KW-1185">Reference proteome</keyword>
<evidence type="ECO:0000313" key="17">
    <source>
        <dbReference type="EMBL" id="MBD2757475.1"/>
    </source>
</evidence>
<dbReference type="PROSITE" id="PS00437">
    <property type="entry name" value="CATALASE_1"/>
    <property type="match status" value="1"/>
</dbReference>
<feature type="compositionally biased region" description="Polar residues" evidence="15">
    <location>
        <begin position="1"/>
        <end position="21"/>
    </location>
</feature>
<dbReference type="Proteomes" id="UP000653797">
    <property type="component" value="Unassembled WGS sequence"/>
</dbReference>
<evidence type="ECO:0000256" key="5">
    <source>
        <dbReference type="ARBA" id="ARBA00022617"/>
    </source>
</evidence>
<keyword evidence="4 10" id="KW-0575">Peroxidase</keyword>
<evidence type="ECO:0000256" key="14">
    <source>
        <dbReference type="RuleBase" id="RU000498"/>
    </source>
</evidence>
<evidence type="ECO:0000256" key="7">
    <source>
        <dbReference type="ARBA" id="ARBA00023002"/>
    </source>
</evidence>
<evidence type="ECO:0000256" key="10">
    <source>
        <dbReference type="PIRNR" id="PIRNR038927"/>
    </source>
</evidence>
<comment type="catalytic activity">
    <reaction evidence="10 14">
        <text>2 H2O2 = O2 + 2 H2O</text>
        <dbReference type="Rhea" id="RHEA:20309"/>
        <dbReference type="ChEBI" id="CHEBI:15377"/>
        <dbReference type="ChEBI" id="CHEBI:15379"/>
        <dbReference type="ChEBI" id="CHEBI:16240"/>
        <dbReference type="EC" id="1.11.1.6"/>
    </reaction>
</comment>
<reference evidence="17" key="1">
    <citation type="submission" date="2020-09" db="EMBL/GenBank/DDBJ databases">
        <authorList>
            <person name="Kim M.K."/>
        </authorList>
    </citation>
    <scope>NUCLEOTIDE SEQUENCE</scope>
    <source>
        <strain evidence="17">BT704</strain>
    </source>
</reference>
<feature type="binding site" evidence="13">
    <location>
        <position position="382"/>
    </location>
    <ligand>
        <name>heme</name>
        <dbReference type="ChEBI" id="CHEBI:30413"/>
    </ligand>
</feature>
<evidence type="ECO:0000256" key="15">
    <source>
        <dbReference type="SAM" id="MobiDB-lite"/>
    </source>
</evidence>
<gene>
    <name evidence="17" type="ORF">IC230_31690</name>
</gene>
<sequence length="732" mass="80539">MQQNNPKPGPTTPSEGQNGQRLANKIPAEHPMMTDNRSPLTTNVGQPVADDQNSLRAGERGPTLLEDYILREKLQHFDHERIPERIVHARGAAAHGYFQLYESLEDLTIAKVLTDTTVQTPVFVRFSTVAGSRGSVDTARDVHGFAVKMYTSEGNWDIVGNNIPVFFIQDAIKFPDLIHAAKPEPDREIPQAATAHDTFYDFISLTPESMHMLMWIMSDRTLPRSFGMMEGFGVHTFRLVNAQGKSTFVKFHWKPLLGVHSLVWDEAQQIAGHDADFHRRDMWDSIKEGNPFEWELGIQTLAQEDEQTYDFDILDATKLWPEELLPVRRVGKMTLDRNPDNYFAETEQVAFNTTNIVPGIDFSNDPLLQGRNFSYLDTQLSRLGSPNFTELPINRPRCPVSNNQRDAHMRHTIDKGRVSYAPASLDGHSPDEVTPSRPGFVSYPEPVNGPKVRVRSESFGDHYGQAKLFWNSMSSPEKEHIVKALQFELSMVETQAVRQRMLNHLQQINDVLAEQVAAALGELPADKLSAAKPRGTADWVEGAEILADAQSETSASGGVQQSKALSMEGQPTSPKGRKVAILVNSDVDAGQVSMLKDALKKAGAISELVGPHLGRLAGPEGDMKIAKTFATANPALYDAVCVPGGPGVTTLMKKGDSHVFLAQTYKHGKAIGVLGEAVELLSAALPEGLVADQLEGMGVTTGRNDAQSAIAQFVGTVGRRYWKRPALETVAA</sequence>
<comment type="function">
    <text evidence="10">Decomposes hydrogen peroxide into water and oxygen; serves to protect cells from the toxic effects of hydrogen peroxide.</text>
</comment>
<proteinExistence type="inferred from homology"/>
<keyword evidence="7 10" id="KW-0560">Oxidoreductase</keyword>
<feature type="binding site" evidence="13">
    <location>
        <position position="371"/>
    </location>
    <ligand>
        <name>heme</name>
        <dbReference type="ChEBI" id="CHEBI:30413"/>
    </ligand>
</feature>
<dbReference type="SMART" id="SM01060">
    <property type="entry name" value="Catalase"/>
    <property type="match status" value="1"/>
</dbReference>
<evidence type="ECO:0000256" key="4">
    <source>
        <dbReference type="ARBA" id="ARBA00022559"/>
    </source>
</evidence>
<keyword evidence="8 10" id="KW-0408">Iron</keyword>
<dbReference type="CDD" id="cd08155">
    <property type="entry name" value="catalase_clade_2"/>
    <property type="match status" value="1"/>
</dbReference>
<dbReference type="PANTHER" id="PTHR42821">
    <property type="entry name" value="CATALASE"/>
    <property type="match status" value="1"/>
</dbReference>
<protein>
    <recommendedName>
        <fullName evidence="3 10">Catalase</fullName>
        <ecNumber evidence="3 10">1.11.1.6</ecNumber>
    </recommendedName>
</protein>
<dbReference type="PRINTS" id="PR00067">
    <property type="entry name" value="CATALASE"/>
</dbReference>
<feature type="binding site" evidence="13">
    <location>
        <position position="174"/>
    </location>
    <ligand>
        <name>heme</name>
        <dbReference type="ChEBI" id="CHEBI:30413"/>
    </ligand>
</feature>
<dbReference type="Gene3D" id="2.40.180.10">
    <property type="entry name" value="Catalase core domain"/>
    <property type="match status" value="1"/>
</dbReference>
<dbReference type="InterPro" id="IPR024708">
    <property type="entry name" value="Catalase_AS"/>
</dbReference>
<evidence type="ECO:0000256" key="3">
    <source>
        <dbReference type="ARBA" id="ARBA00012314"/>
    </source>
</evidence>
<dbReference type="PIRSF" id="PIRSF038927">
    <property type="entry name" value="Catalase_clade2"/>
    <property type="match status" value="1"/>
</dbReference>
<feature type="active site" evidence="11">
    <location>
        <position position="88"/>
    </location>
</feature>
<feature type="binding site" description="axial binding residue" evidence="12">
    <location>
        <position position="375"/>
    </location>
    <ligand>
        <name>heme</name>
        <dbReference type="ChEBI" id="CHEBI:30413"/>
    </ligand>
    <ligandPart>
        <name>Fe</name>
        <dbReference type="ChEBI" id="CHEBI:18248"/>
    </ligandPart>
</feature>
<evidence type="ECO:0000256" key="1">
    <source>
        <dbReference type="ARBA" id="ARBA00001971"/>
    </source>
</evidence>
<evidence type="ECO:0000256" key="6">
    <source>
        <dbReference type="ARBA" id="ARBA00022723"/>
    </source>
</evidence>
<feature type="binding site" evidence="13">
    <location>
        <position position="125"/>
    </location>
    <ligand>
        <name>heme</name>
        <dbReference type="ChEBI" id="CHEBI:30413"/>
    </ligand>
</feature>
<evidence type="ECO:0000256" key="9">
    <source>
        <dbReference type="ARBA" id="ARBA00023324"/>
    </source>
</evidence>
<dbReference type="SUPFAM" id="SSF56634">
    <property type="entry name" value="Heme-dependent catalase-like"/>
    <property type="match status" value="1"/>
</dbReference>
<dbReference type="RefSeq" id="WP_191043099.1">
    <property type="nucleotide sequence ID" value="NZ_JACXAA010000023.1"/>
</dbReference>
<dbReference type="Pfam" id="PF18011">
    <property type="entry name" value="Catalase_C"/>
    <property type="match status" value="1"/>
</dbReference>
<feature type="active site" evidence="11">
    <location>
        <position position="161"/>
    </location>
</feature>
<dbReference type="InterPro" id="IPR018028">
    <property type="entry name" value="Catalase"/>
</dbReference>
<dbReference type="AlphaFoldDB" id="A0A927B847"/>
<dbReference type="InterPro" id="IPR029062">
    <property type="entry name" value="Class_I_gatase-like"/>
</dbReference>
<dbReference type="Pfam" id="PF00199">
    <property type="entry name" value="Catalase"/>
    <property type="match status" value="1"/>
</dbReference>
<dbReference type="SUPFAM" id="SSF52317">
    <property type="entry name" value="Class I glutamine amidotransferase-like"/>
    <property type="match status" value="1"/>
</dbReference>
<dbReference type="InterPro" id="IPR002226">
    <property type="entry name" value="Catalase_haem_BS"/>
</dbReference>
<keyword evidence="6 10" id="KW-0479">Metal-binding</keyword>
<comment type="caution">
    <text evidence="17">The sequence shown here is derived from an EMBL/GenBank/DDBJ whole genome shotgun (WGS) entry which is preliminary data.</text>
</comment>
<dbReference type="FunFam" id="2.40.180.10:FF:000003">
    <property type="entry name" value="Catalase"/>
    <property type="match status" value="1"/>
</dbReference>
<organism evidence="17 18">
    <name type="scientific">Spirosoma validum</name>
    <dbReference type="NCBI Taxonomy" id="2771355"/>
    <lineage>
        <taxon>Bacteria</taxon>
        <taxon>Pseudomonadati</taxon>
        <taxon>Bacteroidota</taxon>
        <taxon>Cytophagia</taxon>
        <taxon>Cytophagales</taxon>
        <taxon>Cytophagaceae</taxon>
        <taxon>Spirosoma</taxon>
    </lineage>
</organism>
<dbReference type="GO" id="GO:0042744">
    <property type="term" value="P:hydrogen peroxide catabolic process"/>
    <property type="evidence" value="ECO:0007669"/>
    <property type="project" value="UniProtKB-UniRule"/>
</dbReference>
<dbReference type="InterPro" id="IPR020835">
    <property type="entry name" value="Catalase_sf"/>
</dbReference>
<keyword evidence="5 10" id="KW-0349">Heme</keyword>
<dbReference type="Gene3D" id="3.40.50.880">
    <property type="match status" value="1"/>
</dbReference>
<dbReference type="EMBL" id="JACXAA010000023">
    <property type="protein sequence ID" value="MBD2757475.1"/>
    <property type="molecule type" value="Genomic_DNA"/>
</dbReference>
<dbReference type="PANTHER" id="PTHR42821:SF1">
    <property type="entry name" value="CATALASE-B"/>
    <property type="match status" value="1"/>
</dbReference>
<feature type="domain" description="Catalase core" evidence="16">
    <location>
        <begin position="41"/>
        <end position="429"/>
    </location>
</feature>
<dbReference type="GO" id="GO:0005829">
    <property type="term" value="C:cytosol"/>
    <property type="evidence" value="ECO:0007669"/>
    <property type="project" value="TreeGrafter"/>
</dbReference>
<evidence type="ECO:0000256" key="2">
    <source>
        <dbReference type="ARBA" id="ARBA00010660"/>
    </source>
</evidence>
<feature type="region of interest" description="Disordered" evidence="15">
    <location>
        <begin position="550"/>
        <end position="576"/>
    </location>
</feature>
<dbReference type="GO" id="GO:0046872">
    <property type="term" value="F:metal ion binding"/>
    <property type="evidence" value="ECO:0007669"/>
    <property type="project" value="UniProtKB-KW"/>
</dbReference>
<dbReference type="GO" id="GO:0006979">
    <property type="term" value="P:response to oxidative stress"/>
    <property type="evidence" value="ECO:0007669"/>
    <property type="project" value="InterPro"/>
</dbReference>
<comment type="similarity">
    <text evidence="2">Belongs to the catalase family. HPII subfamily.</text>
</comment>
<name>A0A927B847_9BACT</name>
<evidence type="ECO:0000256" key="12">
    <source>
        <dbReference type="PIRSR" id="PIRSR038927-2"/>
    </source>
</evidence>
<accession>A0A927B847</accession>
<evidence type="ECO:0000259" key="16">
    <source>
        <dbReference type="SMART" id="SM01060"/>
    </source>
</evidence>
<evidence type="ECO:0000256" key="8">
    <source>
        <dbReference type="ARBA" id="ARBA00023004"/>
    </source>
</evidence>
<keyword evidence="9 10" id="KW-0376">Hydrogen peroxide</keyword>
<dbReference type="GO" id="GO:0020037">
    <property type="term" value="F:heme binding"/>
    <property type="evidence" value="ECO:0007669"/>
    <property type="project" value="UniProtKB-UniRule"/>
</dbReference>
<dbReference type="InterPro" id="IPR041399">
    <property type="entry name" value="Catalase_large_C"/>
</dbReference>